<evidence type="ECO:0000313" key="1">
    <source>
        <dbReference type="EMBL" id="MDX4956385.1"/>
    </source>
</evidence>
<reference evidence="1" key="1">
    <citation type="submission" date="2023-11" db="EMBL/GenBank/DDBJ databases">
        <title>Identification and selenium tolerance of Delftia acidovorans R3-25.</title>
        <authorList>
            <person name="Zhang S."/>
            <person name="Liu Y."/>
            <person name="Guo Y."/>
        </authorList>
    </citation>
    <scope>NUCLEOTIDE SEQUENCE</scope>
    <source>
        <strain evidence="1">R3-25</strain>
    </source>
</reference>
<dbReference type="RefSeq" id="WP_235264201.1">
    <property type="nucleotide sequence ID" value="NZ_DAIRJP010000043.1"/>
</dbReference>
<dbReference type="EMBL" id="JAWWMZ010000011">
    <property type="protein sequence ID" value="MDX4956385.1"/>
    <property type="molecule type" value="Genomic_DNA"/>
</dbReference>
<dbReference type="AlphaFoldDB" id="A0AAJ2VAK0"/>
<accession>A0AAJ2VAK0</accession>
<organism evidence="1 2">
    <name type="scientific">Delftia acidovorans</name>
    <name type="common">Pseudomonas acidovorans</name>
    <name type="synonym">Comamonas acidovorans</name>
    <dbReference type="NCBI Taxonomy" id="80866"/>
    <lineage>
        <taxon>Bacteria</taxon>
        <taxon>Pseudomonadati</taxon>
        <taxon>Pseudomonadota</taxon>
        <taxon>Betaproteobacteria</taxon>
        <taxon>Burkholderiales</taxon>
        <taxon>Comamonadaceae</taxon>
        <taxon>Delftia</taxon>
    </lineage>
</organism>
<proteinExistence type="predicted"/>
<comment type="caution">
    <text evidence="1">The sequence shown here is derived from an EMBL/GenBank/DDBJ whole genome shotgun (WGS) entry which is preliminary data.</text>
</comment>
<evidence type="ECO:0000313" key="2">
    <source>
        <dbReference type="Proteomes" id="UP001287445"/>
    </source>
</evidence>
<protein>
    <submittedName>
        <fullName evidence="1">Uncharacterized protein</fullName>
    </submittedName>
</protein>
<gene>
    <name evidence="1" type="ORF">SGN30_23465</name>
</gene>
<sequence>MLYFQMSEDEFNQLNRVREQWGLISSLLIGAYPSNPMEVVDSNELLAFINAQIEAMEAVVGAIRQRGVMKQLTEEKILAKAVCEIRLLLSGYLGSNVDADQSVRIAAHLAYALHNDALAVLAGNGFSADEALKRVAAVDSLLGVEVGSEFVRSLEA</sequence>
<dbReference type="Proteomes" id="UP001287445">
    <property type="component" value="Unassembled WGS sequence"/>
</dbReference>
<name>A0AAJ2VAK0_DELAC</name>